<gene>
    <name evidence="1" type="ORF">SAMN05216323_101044</name>
</gene>
<evidence type="ECO:0000313" key="2">
    <source>
        <dbReference type="Proteomes" id="UP000199452"/>
    </source>
</evidence>
<dbReference type="Pfam" id="PF02635">
    <property type="entry name" value="DsrE"/>
    <property type="match status" value="1"/>
</dbReference>
<dbReference type="AlphaFoldDB" id="A0A1G6HG30"/>
<reference evidence="1 2" key="1">
    <citation type="submission" date="2016-09" db="EMBL/GenBank/DDBJ databases">
        <authorList>
            <person name="Capua I."/>
            <person name="De Benedictis P."/>
            <person name="Joannis T."/>
            <person name="Lombin L.H."/>
            <person name="Cattoli G."/>
        </authorList>
    </citation>
    <scope>NUCLEOTIDE SEQUENCE [LARGE SCALE GENOMIC DNA]</scope>
    <source>
        <strain evidence="1 2">A7P-90m</strain>
    </source>
</reference>
<sequence>MAENEKIVIISTVGSEDPEKATLPFVLATAAQASDVEVVVILQSNAVTLARHGEAEKVNAKGFIPIKELIDAYISLGGSLLLCSPCLKARDITKEELIDGFAIIAAGTVVTEVMSANSVITY</sequence>
<evidence type="ECO:0000313" key="1">
    <source>
        <dbReference type="EMBL" id="SDB93124.1"/>
    </source>
</evidence>
<dbReference type="STRING" id="1640674.SAMN05216323_101044"/>
<dbReference type="PANTHER" id="PTHR34655">
    <property type="entry name" value="CONSERVED WITHIN P. AEROPHILUM"/>
    <property type="match status" value="1"/>
</dbReference>
<dbReference type="PANTHER" id="PTHR34655:SF2">
    <property type="entry name" value="PEROXIREDOXIN FAMILY PROTEIN"/>
    <property type="match status" value="1"/>
</dbReference>
<dbReference type="OrthoDB" id="9812053at2"/>
<dbReference type="SUPFAM" id="SSF75169">
    <property type="entry name" value="DsrEFH-like"/>
    <property type="match status" value="1"/>
</dbReference>
<dbReference type="InterPro" id="IPR027396">
    <property type="entry name" value="DsrEFH-like"/>
</dbReference>
<dbReference type="EMBL" id="FMYP01000010">
    <property type="protein sequence ID" value="SDB93124.1"/>
    <property type="molecule type" value="Genomic_DNA"/>
</dbReference>
<proteinExistence type="predicted"/>
<dbReference type="InterPro" id="IPR003787">
    <property type="entry name" value="Sulphur_relay_DsrE/F-like"/>
</dbReference>
<name>A0A1G6HG30_9BACT</name>
<dbReference type="Gene3D" id="3.40.1260.10">
    <property type="entry name" value="DsrEFH-like"/>
    <property type="match status" value="1"/>
</dbReference>
<dbReference type="RefSeq" id="WP_092436181.1">
    <property type="nucleotide sequence ID" value="NZ_FMYP01000010.1"/>
</dbReference>
<accession>A0A1G6HG30</accession>
<protein>
    <submittedName>
        <fullName evidence="1">Uncharacterized protein</fullName>
    </submittedName>
</protein>
<dbReference type="Proteomes" id="UP000199452">
    <property type="component" value="Unassembled WGS sequence"/>
</dbReference>
<keyword evidence="2" id="KW-1185">Reference proteome</keyword>
<organism evidence="1 2">
    <name type="scientific">Williamwhitmania taraxaci</name>
    <dbReference type="NCBI Taxonomy" id="1640674"/>
    <lineage>
        <taxon>Bacteria</taxon>
        <taxon>Pseudomonadati</taxon>
        <taxon>Bacteroidota</taxon>
        <taxon>Bacteroidia</taxon>
        <taxon>Bacteroidales</taxon>
        <taxon>Williamwhitmaniaceae</taxon>
        <taxon>Williamwhitmania</taxon>
    </lineage>
</organism>